<dbReference type="SUPFAM" id="SSF57903">
    <property type="entry name" value="FYVE/PHD zinc finger"/>
    <property type="match status" value="1"/>
</dbReference>
<dbReference type="GO" id="GO:0008270">
    <property type="term" value="F:zinc ion binding"/>
    <property type="evidence" value="ECO:0007669"/>
    <property type="project" value="UniProtKB-KW"/>
</dbReference>
<evidence type="ECO:0000256" key="5">
    <source>
        <dbReference type="ARBA" id="ARBA00022833"/>
    </source>
</evidence>
<feature type="region of interest" description="Disordered" evidence="7">
    <location>
        <begin position="251"/>
        <end position="287"/>
    </location>
</feature>
<proteinExistence type="predicted"/>
<reference evidence="9" key="1">
    <citation type="submission" date="2025-08" db="UniProtKB">
        <authorList>
            <consortium name="Ensembl"/>
        </authorList>
    </citation>
    <scope>IDENTIFICATION</scope>
</reference>
<feature type="compositionally biased region" description="Polar residues" evidence="7">
    <location>
        <begin position="722"/>
        <end position="731"/>
    </location>
</feature>
<evidence type="ECO:0000256" key="6">
    <source>
        <dbReference type="SAM" id="Coils"/>
    </source>
</evidence>
<keyword evidence="10" id="KW-1185">Reference proteome</keyword>
<feature type="region of interest" description="Disordered" evidence="7">
    <location>
        <begin position="306"/>
        <end position="337"/>
    </location>
</feature>
<dbReference type="Gene3D" id="3.30.40.10">
    <property type="entry name" value="Zinc/RING finger domain, C3HC4 (zinc finger)"/>
    <property type="match status" value="1"/>
</dbReference>
<dbReference type="Proteomes" id="UP000233120">
    <property type="component" value="Unassembled WGS sequence"/>
</dbReference>
<dbReference type="PANTHER" id="PTHR14555:SF6">
    <property type="entry name" value="RAB EFFECTOR MYRIP"/>
    <property type="match status" value="1"/>
</dbReference>
<dbReference type="Pfam" id="PF02318">
    <property type="entry name" value="FYVE_2"/>
    <property type="match status" value="1"/>
</dbReference>
<feature type="domain" description="RabBD" evidence="8">
    <location>
        <begin position="4"/>
        <end position="124"/>
    </location>
</feature>
<feature type="compositionally biased region" description="Polar residues" evidence="7">
    <location>
        <begin position="618"/>
        <end position="629"/>
    </location>
</feature>
<keyword evidence="2" id="KW-0963">Cytoplasm</keyword>
<dbReference type="GO" id="GO:0017022">
    <property type="term" value="F:myosin binding"/>
    <property type="evidence" value="ECO:0007669"/>
    <property type="project" value="TreeGrafter"/>
</dbReference>
<name>A0A2K6D510_MACNE</name>
<gene>
    <name evidence="9" type="primary">MYRIP</name>
</gene>
<evidence type="ECO:0000256" key="7">
    <source>
        <dbReference type="SAM" id="MobiDB-lite"/>
    </source>
</evidence>
<dbReference type="PROSITE" id="PS50916">
    <property type="entry name" value="RABBD"/>
    <property type="match status" value="1"/>
</dbReference>
<dbReference type="AlphaFoldDB" id="A0A2K6D510"/>
<dbReference type="GO" id="GO:0048471">
    <property type="term" value="C:perinuclear region of cytoplasm"/>
    <property type="evidence" value="ECO:0007669"/>
    <property type="project" value="UniProtKB-SubCell"/>
</dbReference>
<feature type="compositionally biased region" description="Polar residues" evidence="7">
    <location>
        <begin position="266"/>
        <end position="280"/>
    </location>
</feature>
<feature type="coiled-coil region" evidence="6">
    <location>
        <begin position="22"/>
        <end position="49"/>
    </location>
</feature>
<protein>
    <submittedName>
        <fullName evidence="9">Myosin VIIA and Rab interacting protein</fullName>
    </submittedName>
</protein>
<evidence type="ECO:0000256" key="2">
    <source>
        <dbReference type="ARBA" id="ARBA00022490"/>
    </source>
</evidence>
<organism evidence="9 10">
    <name type="scientific">Macaca nemestrina</name>
    <name type="common">Pig-tailed macaque</name>
    <dbReference type="NCBI Taxonomy" id="9545"/>
    <lineage>
        <taxon>Eukaryota</taxon>
        <taxon>Metazoa</taxon>
        <taxon>Chordata</taxon>
        <taxon>Craniata</taxon>
        <taxon>Vertebrata</taxon>
        <taxon>Euteleostomi</taxon>
        <taxon>Mammalia</taxon>
        <taxon>Eutheria</taxon>
        <taxon>Euarchontoglires</taxon>
        <taxon>Primates</taxon>
        <taxon>Haplorrhini</taxon>
        <taxon>Catarrhini</taxon>
        <taxon>Cercopithecidae</taxon>
        <taxon>Cercopithecinae</taxon>
        <taxon>Macaca</taxon>
    </lineage>
</organism>
<dbReference type="InterPro" id="IPR011011">
    <property type="entry name" value="Znf_FYVE_PHD"/>
</dbReference>
<keyword evidence="6" id="KW-0175">Coiled coil</keyword>
<dbReference type="GO" id="GO:0030864">
    <property type="term" value="C:cortical actin cytoskeleton"/>
    <property type="evidence" value="ECO:0007669"/>
    <property type="project" value="TreeGrafter"/>
</dbReference>
<accession>A0A2K6D510</accession>
<evidence type="ECO:0000256" key="1">
    <source>
        <dbReference type="ARBA" id="ARBA00004556"/>
    </source>
</evidence>
<keyword evidence="4" id="KW-0863">Zinc-finger</keyword>
<feature type="compositionally biased region" description="Basic and acidic residues" evidence="7">
    <location>
        <begin position="567"/>
        <end position="587"/>
    </location>
</feature>
<dbReference type="CDD" id="cd15753">
    <property type="entry name" value="FYVE_SlaC2-c"/>
    <property type="match status" value="1"/>
</dbReference>
<dbReference type="Pfam" id="PF04698">
    <property type="entry name" value="Rab_eff_C"/>
    <property type="match status" value="1"/>
</dbReference>
<dbReference type="PANTHER" id="PTHR14555">
    <property type="entry name" value="MYELIN-ASSOCIATED OLIGODENDROCYTIC BASIC PROTEIN MOBP -RELATED"/>
    <property type="match status" value="1"/>
</dbReference>
<dbReference type="FunFam" id="3.30.40.10:FF:000018">
    <property type="entry name" value="Synaptotagmin-like 5, isoform CRA_a"/>
    <property type="match status" value="1"/>
</dbReference>
<feature type="compositionally biased region" description="Basic and acidic residues" evidence="7">
    <location>
        <begin position="316"/>
        <end position="326"/>
    </location>
</feature>
<dbReference type="InterPro" id="IPR051745">
    <property type="entry name" value="Intracell_Transport_Effector"/>
</dbReference>
<evidence type="ECO:0000256" key="3">
    <source>
        <dbReference type="ARBA" id="ARBA00022723"/>
    </source>
</evidence>
<feature type="compositionally biased region" description="Low complexity" evidence="7">
    <location>
        <begin position="435"/>
        <end position="450"/>
    </location>
</feature>
<feature type="compositionally biased region" description="Basic and acidic residues" evidence="7">
    <location>
        <begin position="607"/>
        <end position="617"/>
    </location>
</feature>
<keyword evidence="5" id="KW-0862">Zinc</keyword>
<evidence type="ECO:0000313" key="10">
    <source>
        <dbReference type="Proteomes" id="UP000233120"/>
    </source>
</evidence>
<feature type="region of interest" description="Disordered" evidence="7">
    <location>
        <begin position="411"/>
        <end position="629"/>
    </location>
</feature>
<evidence type="ECO:0000256" key="4">
    <source>
        <dbReference type="ARBA" id="ARBA00022771"/>
    </source>
</evidence>
<comment type="subcellular location">
    <subcellularLocation>
        <location evidence="1">Cytoplasm</location>
        <location evidence="1">Perinuclear region</location>
    </subcellularLocation>
</comment>
<keyword evidence="3" id="KW-0479">Metal-binding</keyword>
<dbReference type="InterPro" id="IPR006788">
    <property type="entry name" value="Myrip/Melanophilin"/>
</dbReference>
<dbReference type="GO" id="GO:0006886">
    <property type="term" value="P:intracellular protein transport"/>
    <property type="evidence" value="ECO:0007669"/>
    <property type="project" value="InterPro"/>
</dbReference>
<dbReference type="InterPro" id="IPR041282">
    <property type="entry name" value="FYVE_2"/>
</dbReference>
<dbReference type="GeneTree" id="ENSGT00950000183138"/>
<evidence type="ECO:0000313" key="9">
    <source>
        <dbReference type="Ensembl" id="ENSMNEP00000030985.1"/>
    </source>
</evidence>
<sequence>MGRKLDLSGLTDDETEHVLQVVQRDFNLRKKEEERLSELKQKLDEEGSKCSILSKHQQFVEHCCMRCCSPFTFLVNTKRQCGDCKFNVCKSCCSYQKHEKAWVCCVCQQARLLRAQSLEWFYNNVKSRFKRFGSAKVLKNLYRKHRLESGACFDILGGSLFESNLENEGSISGSDSTFYRQSEGHSVMDTLAVALRVAEEAIEEAISKAEAYGDSLDKQNEASYLRDHKEELTEELATTILQKIIRKQKSKSEQQVEEEPGWPHPQSGSTKVANEGTSASPGGHRTPAALWRSQSAFSITAEEALKTPPAEAASRQPRDQGQHSRAESALPSWKSVDRLDETNLAPVLQSPDGNWVALKDGAPPPTRLLAKPKSGTFQALEVASSVASAYDEMGSDSEEDFDWSEALSKLCPRSQGLPRNPQPQPTQAQSTDQGPIAASPSSAISPNPEAMCSDSETSSAGSSREVGHQARLSWLQRKAPRNPAAEKMRLQGELDVNFNPQVTSRETSDSSEPEEAPHTTDRRARRWRRARLGSEEPSKEPSSPSAQLRDLDTRQVSDDLSETDISNEARDPRTPINSTEEKRRNRLYELAMKMSEKETSSGEDQESEPKTESENQKESLSSEDNSQSVQDELKKVYLAAGTVYGLESQLTELEDAARCIHSGTDETHLADLEDQVATAAAQVHHAELQISDIESRISALTIAGLNIAPCVRLTRRRDQKQRTQVQTIDTSRQQRRKLPAPPVKAEKIETSSVTTIKTFNRNFILQGSSTNRTKERKGTTKDLMEPALESAVMY</sequence>
<dbReference type="Bgee" id="ENSMNEG00000038911">
    <property type="expression patterns" value="Expressed in temporal lobe and 11 other cell types or tissues"/>
</dbReference>
<evidence type="ECO:0000259" key="8">
    <source>
        <dbReference type="PROSITE" id="PS50916"/>
    </source>
</evidence>
<reference evidence="9" key="2">
    <citation type="submission" date="2025-09" db="UniProtKB">
        <authorList>
            <consortium name="Ensembl"/>
        </authorList>
    </citation>
    <scope>IDENTIFICATION</scope>
</reference>
<feature type="region of interest" description="Disordered" evidence="7">
    <location>
        <begin position="718"/>
        <end position="747"/>
    </location>
</feature>
<dbReference type="GO" id="GO:0003779">
    <property type="term" value="F:actin binding"/>
    <property type="evidence" value="ECO:0007669"/>
    <property type="project" value="TreeGrafter"/>
</dbReference>
<dbReference type="InterPro" id="IPR010911">
    <property type="entry name" value="Rab_BD"/>
</dbReference>
<dbReference type="InterPro" id="IPR013083">
    <property type="entry name" value="Znf_RING/FYVE/PHD"/>
</dbReference>
<dbReference type="GO" id="GO:0031267">
    <property type="term" value="F:small GTPase binding"/>
    <property type="evidence" value="ECO:0007669"/>
    <property type="project" value="InterPro"/>
</dbReference>
<dbReference type="Ensembl" id="ENSMNET00000055408.1">
    <property type="protein sequence ID" value="ENSMNEP00000030985.1"/>
    <property type="gene ID" value="ENSMNEG00000038911.1"/>
</dbReference>